<protein>
    <submittedName>
        <fullName evidence="1">Uncharacterized protein</fullName>
    </submittedName>
</protein>
<sequence>MSTLEITRVMMDMSRYTNNLCAFRKLFTSSQTVCLLQLLLLLGVAGFIIVGPILRVTIKSNNQFQYKNNTNTKKDTSYHRDETASKIVSVIGFTIEALNATKMRSENTYFYSPRQVQQPPLLRW</sequence>
<keyword evidence="2" id="KW-1185">Reference proteome</keyword>
<dbReference type="EMBL" id="JXJN01002381">
    <property type="status" value="NOT_ANNOTATED_CDS"/>
    <property type="molecule type" value="Genomic_DNA"/>
</dbReference>
<accession>A0A1B0ARE9</accession>
<dbReference type="VEuPathDB" id="VectorBase:GPPI005778"/>
<name>A0A1B0ARE9_9MUSC</name>
<evidence type="ECO:0000313" key="2">
    <source>
        <dbReference type="Proteomes" id="UP000092460"/>
    </source>
</evidence>
<evidence type="ECO:0000313" key="1">
    <source>
        <dbReference type="EnsemblMetazoa" id="GPPI005778-PA"/>
    </source>
</evidence>
<proteinExistence type="predicted"/>
<reference evidence="2" key="1">
    <citation type="submission" date="2015-01" db="EMBL/GenBank/DDBJ databases">
        <authorList>
            <person name="Aksoy S."/>
            <person name="Warren W."/>
            <person name="Wilson R.K."/>
        </authorList>
    </citation>
    <scope>NUCLEOTIDE SEQUENCE [LARGE SCALE GENOMIC DNA]</scope>
    <source>
        <strain evidence="2">IAEA</strain>
    </source>
</reference>
<organism evidence="1 2">
    <name type="scientific">Glossina palpalis gambiensis</name>
    <dbReference type="NCBI Taxonomy" id="67801"/>
    <lineage>
        <taxon>Eukaryota</taxon>
        <taxon>Metazoa</taxon>
        <taxon>Ecdysozoa</taxon>
        <taxon>Arthropoda</taxon>
        <taxon>Hexapoda</taxon>
        <taxon>Insecta</taxon>
        <taxon>Pterygota</taxon>
        <taxon>Neoptera</taxon>
        <taxon>Endopterygota</taxon>
        <taxon>Diptera</taxon>
        <taxon>Brachycera</taxon>
        <taxon>Muscomorpha</taxon>
        <taxon>Hippoboscoidea</taxon>
        <taxon>Glossinidae</taxon>
        <taxon>Glossina</taxon>
    </lineage>
</organism>
<reference evidence="1" key="2">
    <citation type="submission" date="2020-05" db="UniProtKB">
        <authorList>
            <consortium name="EnsemblMetazoa"/>
        </authorList>
    </citation>
    <scope>IDENTIFICATION</scope>
    <source>
        <strain evidence="1">IAEA</strain>
    </source>
</reference>
<dbReference type="AlphaFoldDB" id="A0A1B0ARE9"/>
<dbReference type="EnsemblMetazoa" id="GPPI005778-RA">
    <property type="protein sequence ID" value="GPPI005778-PA"/>
    <property type="gene ID" value="GPPI005778"/>
</dbReference>
<dbReference type="Proteomes" id="UP000092460">
    <property type="component" value="Unassembled WGS sequence"/>
</dbReference>